<dbReference type="PROSITE" id="PS50977">
    <property type="entry name" value="HTH_TETR_2"/>
    <property type="match status" value="1"/>
</dbReference>
<evidence type="ECO:0000313" key="4">
    <source>
        <dbReference type="EMBL" id="GLL15314.1"/>
    </source>
</evidence>
<dbReference type="InterPro" id="IPR050109">
    <property type="entry name" value="HTH-type_TetR-like_transc_reg"/>
</dbReference>
<feature type="domain" description="HTH tetR-type" evidence="3">
    <location>
        <begin position="1"/>
        <end position="60"/>
    </location>
</feature>
<name>A0A9W6P002_9PSEU</name>
<dbReference type="PRINTS" id="PR00455">
    <property type="entry name" value="HTHTETR"/>
</dbReference>
<proteinExistence type="predicted"/>
<keyword evidence="5" id="KW-1185">Reference proteome</keyword>
<evidence type="ECO:0000259" key="3">
    <source>
        <dbReference type="PROSITE" id="PS50977"/>
    </source>
</evidence>
<dbReference type="PANTHER" id="PTHR30055">
    <property type="entry name" value="HTH-TYPE TRANSCRIPTIONAL REGULATOR RUTR"/>
    <property type="match status" value="1"/>
</dbReference>
<keyword evidence="1 2" id="KW-0238">DNA-binding</keyword>
<organism evidence="4 5">
    <name type="scientific">Pseudonocardia halophobica</name>
    <dbReference type="NCBI Taxonomy" id="29401"/>
    <lineage>
        <taxon>Bacteria</taxon>
        <taxon>Bacillati</taxon>
        <taxon>Actinomycetota</taxon>
        <taxon>Actinomycetes</taxon>
        <taxon>Pseudonocardiales</taxon>
        <taxon>Pseudonocardiaceae</taxon>
        <taxon>Pseudonocardia</taxon>
    </lineage>
</organism>
<dbReference type="GO" id="GO:0003700">
    <property type="term" value="F:DNA-binding transcription factor activity"/>
    <property type="evidence" value="ECO:0007669"/>
    <property type="project" value="TreeGrafter"/>
</dbReference>
<dbReference type="GO" id="GO:0000976">
    <property type="term" value="F:transcription cis-regulatory region binding"/>
    <property type="evidence" value="ECO:0007669"/>
    <property type="project" value="TreeGrafter"/>
</dbReference>
<dbReference type="PANTHER" id="PTHR30055:SF237">
    <property type="entry name" value="TRANSCRIPTIONAL REPRESSOR MCE3R"/>
    <property type="match status" value="1"/>
</dbReference>
<gene>
    <name evidence="4" type="ORF">GCM10017577_64640</name>
</gene>
<dbReference type="Gene3D" id="1.10.357.10">
    <property type="entry name" value="Tetracycline Repressor, domain 2"/>
    <property type="match status" value="1"/>
</dbReference>
<evidence type="ECO:0000313" key="5">
    <source>
        <dbReference type="Proteomes" id="UP001143463"/>
    </source>
</evidence>
<accession>A0A9W6P002</accession>
<feature type="DNA-binding region" description="H-T-H motif" evidence="2">
    <location>
        <begin position="23"/>
        <end position="42"/>
    </location>
</feature>
<dbReference type="EMBL" id="BSFQ01000044">
    <property type="protein sequence ID" value="GLL15314.1"/>
    <property type="molecule type" value="Genomic_DNA"/>
</dbReference>
<dbReference type="SUPFAM" id="SSF46689">
    <property type="entry name" value="Homeodomain-like"/>
    <property type="match status" value="1"/>
</dbReference>
<evidence type="ECO:0000256" key="1">
    <source>
        <dbReference type="ARBA" id="ARBA00023125"/>
    </source>
</evidence>
<comment type="caution">
    <text evidence="4">The sequence shown here is derived from an EMBL/GenBank/DDBJ whole genome shotgun (WGS) entry which is preliminary data.</text>
</comment>
<dbReference type="Pfam" id="PF00440">
    <property type="entry name" value="TetR_N"/>
    <property type="match status" value="1"/>
</dbReference>
<dbReference type="Proteomes" id="UP001143463">
    <property type="component" value="Unassembled WGS sequence"/>
</dbReference>
<reference evidence="4" key="2">
    <citation type="submission" date="2023-01" db="EMBL/GenBank/DDBJ databases">
        <authorList>
            <person name="Sun Q."/>
            <person name="Evtushenko L."/>
        </authorList>
    </citation>
    <scope>NUCLEOTIDE SEQUENCE</scope>
    <source>
        <strain evidence="4">VKM Ac-1069</strain>
    </source>
</reference>
<dbReference type="AlphaFoldDB" id="A0A9W6P002"/>
<protein>
    <submittedName>
        <fullName evidence="4">TetR family transcriptional regulator</fullName>
    </submittedName>
</protein>
<evidence type="ECO:0000256" key="2">
    <source>
        <dbReference type="PROSITE-ProRule" id="PRU00335"/>
    </source>
</evidence>
<sequence length="193" mass="20859">MTADDWAAAALRALAEGGTRAVAVEPLAARLGATKGSFYWHFRSRDELLAAALDRWERVETEEVIRTVEAEPDPLARLRALLLLVLGATTERAGNAVELGLQGDAGHPLVAPVLERVSRRRLAYLTALFTRLGFPAAEAERRSLLAYTAYLGHAQLAHATPALAPRGEVLQAYADEVIRTLVDRGGGDDRPAE</sequence>
<dbReference type="InterPro" id="IPR001647">
    <property type="entry name" value="HTH_TetR"/>
</dbReference>
<reference evidence="4" key="1">
    <citation type="journal article" date="2014" name="Int. J. Syst. Evol. Microbiol.">
        <title>Complete genome sequence of Corynebacterium casei LMG S-19264T (=DSM 44701T), isolated from a smear-ripened cheese.</title>
        <authorList>
            <consortium name="US DOE Joint Genome Institute (JGI-PGF)"/>
            <person name="Walter F."/>
            <person name="Albersmeier A."/>
            <person name="Kalinowski J."/>
            <person name="Ruckert C."/>
        </authorList>
    </citation>
    <scope>NUCLEOTIDE SEQUENCE</scope>
    <source>
        <strain evidence="4">VKM Ac-1069</strain>
    </source>
</reference>
<dbReference type="InterPro" id="IPR009057">
    <property type="entry name" value="Homeodomain-like_sf"/>
</dbReference>